<dbReference type="InterPro" id="IPR000554">
    <property type="entry name" value="Ribosomal_eS7"/>
</dbReference>
<dbReference type="GO" id="GO:0042274">
    <property type="term" value="P:ribosomal small subunit biogenesis"/>
    <property type="evidence" value="ECO:0007669"/>
    <property type="project" value="TreeGrafter"/>
</dbReference>
<sequence length="235" mass="27268">MDCFQSRHRISTSKKLNMFLARKIAKPEGVPTTDLERTVAQALYDLETVPDLKRELRPLQFVGVRELDVGRGKKAIIIFVPPPSLKLYHKIQSRLVRELEKKFSDRHVVFVAQRRIIPKPGRRNCQKQKRPRSRTLTSVHEKILEDLVFPAEIVGKRIRVCMDGKRILKVFLDNKDVASIDYKLDSLQNIYNKLTSRQVVFSVQEMGLIIFLDLTVFIRYIVTCDCVCFLSILSL</sequence>
<dbReference type="GO" id="GO:0006412">
    <property type="term" value="P:translation"/>
    <property type="evidence" value="ECO:0007669"/>
    <property type="project" value="InterPro"/>
</dbReference>
<comment type="similarity">
    <text evidence="1 4">Belongs to the eukaryotic ribosomal protein eS7 family.</text>
</comment>
<dbReference type="PROSITE" id="PS00948">
    <property type="entry name" value="RIBOSOMAL_S7E"/>
    <property type="match status" value="1"/>
</dbReference>
<evidence type="ECO:0000256" key="2">
    <source>
        <dbReference type="ARBA" id="ARBA00022980"/>
    </source>
</evidence>
<accession>A0A899G1R4</accession>
<dbReference type="Pfam" id="PF01251">
    <property type="entry name" value="Ribosomal_S7e"/>
    <property type="match status" value="1"/>
</dbReference>
<gene>
    <name evidence="5" type="ORF">MERGE_002729</name>
</gene>
<evidence type="ECO:0000256" key="3">
    <source>
        <dbReference type="ARBA" id="ARBA00023274"/>
    </source>
</evidence>
<protein>
    <recommendedName>
        <fullName evidence="4">40S ribosomal protein S7</fullName>
    </recommendedName>
</protein>
<dbReference type="EMBL" id="CP054537">
    <property type="protein sequence ID" value="QSL65419.1"/>
    <property type="molecule type" value="Genomic_DNA"/>
</dbReference>
<evidence type="ECO:0000256" key="4">
    <source>
        <dbReference type="RuleBase" id="RU364105"/>
    </source>
</evidence>
<evidence type="ECO:0000313" key="5">
    <source>
        <dbReference type="EMBL" id="QSL65419.1"/>
    </source>
</evidence>
<organism evidence="5 6">
    <name type="scientific">Pneumocystis wakefieldiae</name>
    <dbReference type="NCBI Taxonomy" id="38082"/>
    <lineage>
        <taxon>Eukaryota</taxon>
        <taxon>Fungi</taxon>
        <taxon>Dikarya</taxon>
        <taxon>Ascomycota</taxon>
        <taxon>Taphrinomycotina</taxon>
        <taxon>Pneumocystomycetes</taxon>
        <taxon>Pneumocystaceae</taxon>
        <taxon>Pneumocystis</taxon>
    </lineage>
</organism>
<evidence type="ECO:0000256" key="1">
    <source>
        <dbReference type="ARBA" id="ARBA00007820"/>
    </source>
</evidence>
<keyword evidence="3 4" id="KW-0687">Ribonucleoprotein</keyword>
<dbReference type="GO" id="GO:0032040">
    <property type="term" value="C:small-subunit processome"/>
    <property type="evidence" value="ECO:0007669"/>
    <property type="project" value="TreeGrafter"/>
</dbReference>
<name>A0A899G1R4_9ASCO</name>
<dbReference type="GO" id="GO:0022627">
    <property type="term" value="C:cytosolic small ribosomal subunit"/>
    <property type="evidence" value="ECO:0007669"/>
    <property type="project" value="TreeGrafter"/>
</dbReference>
<dbReference type="GO" id="GO:0030686">
    <property type="term" value="C:90S preribosome"/>
    <property type="evidence" value="ECO:0007669"/>
    <property type="project" value="TreeGrafter"/>
</dbReference>
<dbReference type="PANTHER" id="PTHR11278:SF0">
    <property type="entry name" value="SMALL RIBOSOMAL SUBUNIT PROTEIN ES7"/>
    <property type="match status" value="1"/>
</dbReference>
<dbReference type="InterPro" id="IPR047861">
    <property type="entry name" value="Ribosomal_eS7_CS"/>
</dbReference>
<keyword evidence="6" id="KW-1185">Reference proteome</keyword>
<dbReference type="OrthoDB" id="1724687at2759"/>
<keyword evidence="2 4" id="KW-0689">Ribosomal protein</keyword>
<dbReference type="GO" id="GO:0006364">
    <property type="term" value="P:rRNA processing"/>
    <property type="evidence" value="ECO:0007669"/>
    <property type="project" value="TreeGrafter"/>
</dbReference>
<dbReference type="PANTHER" id="PTHR11278">
    <property type="entry name" value="40S RIBOSOMAL PROTEIN S7"/>
    <property type="match status" value="1"/>
</dbReference>
<reference evidence="5" key="1">
    <citation type="submission" date="2020-06" db="EMBL/GenBank/DDBJ databases">
        <title>Genomes of multiple members of Pneumocystis genus reveal paths to human pathogen Pneumocystis jirovecii.</title>
        <authorList>
            <person name="Cisse O.H."/>
            <person name="Ma L."/>
            <person name="Dekker J."/>
            <person name="Khil P."/>
            <person name="Jo J."/>
            <person name="Brenchley J."/>
            <person name="Blair R."/>
            <person name="Pahar B."/>
            <person name="Chabe M."/>
            <person name="Van Rompay K.A."/>
            <person name="Keesler R."/>
            <person name="Sukura A."/>
            <person name="Hirsch V."/>
            <person name="Kutty G."/>
            <person name="Liu Y."/>
            <person name="Peng L."/>
            <person name="Chen J."/>
            <person name="Song J."/>
            <person name="Weissenbacher-Lang C."/>
            <person name="Xu J."/>
            <person name="Upham N.S."/>
            <person name="Stajich J.E."/>
            <person name="Cuomo C.A."/>
            <person name="Cushion M.T."/>
            <person name="Kovacs J.A."/>
        </authorList>
    </citation>
    <scope>NUCLEOTIDE SEQUENCE</scope>
    <source>
        <strain evidence="5">2A</strain>
    </source>
</reference>
<dbReference type="Proteomes" id="UP000663699">
    <property type="component" value="Chromosome 6"/>
</dbReference>
<evidence type="ECO:0000313" key="6">
    <source>
        <dbReference type="Proteomes" id="UP000663699"/>
    </source>
</evidence>
<dbReference type="GO" id="GO:0003735">
    <property type="term" value="F:structural constituent of ribosome"/>
    <property type="evidence" value="ECO:0007669"/>
    <property type="project" value="InterPro"/>
</dbReference>
<dbReference type="AlphaFoldDB" id="A0A899G1R4"/>
<proteinExistence type="inferred from homology"/>